<dbReference type="RefSeq" id="XP_024331826.1">
    <property type="nucleotide sequence ID" value="XM_024476303.1"/>
</dbReference>
<keyword evidence="2" id="KW-1185">Reference proteome</keyword>
<organism evidence="1 2">
    <name type="scientific">Vairimorpha ceranae</name>
    <dbReference type="NCBI Taxonomy" id="40302"/>
    <lineage>
        <taxon>Eukaryota</taxon>
        <taxon>Fungi</taxon>
        <taxon>Fungi incertae sedis</taxon>
        <taxon>Microsporidia</taxon>
        <taxon>Nosematidae</taxon>
        <taxon>Vairimorpha</taxon>
    </lineage>
</organism>
<dbReference type="AlphaFoldDB" id="A0A0F9ZFC0"/>
<proteinExistence type="predicted"/>
<protein>
    <recommendedName>
        <fullName evidence="3">Anaphase-promoting complex subunit 1</fullName>
    </recommendedName>
</protein>
<dbReference type="VEuPathDB" id="MicrosporidiaDB:AAJ76_700067847"/>
<dbReference type="VEuPathDB" id="MicrosporidiaDB:G9O61_00g005490"/>
<evidence type="ECO:0008006" key="3">
    <source>
        <dbReference type="Google" id="ProtNLM"/>
    </source>
</evidence>
<evidence type="ECO:0000313" key="2">
    <source>
        <dbReference type="Proteomes" id="UP000034350"/>
    </source>
</evidence>
<evidence type="ECO:0000313" key="1">
    <source>
        <dbReference type="EMBL" id="KKO76084.1"/>
    </source>
</evidence>
<dbReference type="GeneID" id="36321256"/>
<reference evidence="1 2" key="1">
    <citation type="journal article" date="2015" name="Environ. Microbiol.">
        <title>Genome analyses suggest the presence of polyploidy and recent human-driven expansions in eight global populations of the honeybee pathogen Nosema ceranae.</title>
        <authorList>
            <person name="Pelin A."/>
            <person name="Selman M."/>
            <person name="Aris-Brosou S."/>
            <person name="Farinelli L."/>
            <person name="Corradi N."/>
        </authorList>
    </citation>
    <scope>NUCLEOTIDE SEQUENCE [LARGE SCALE GENOMIC DNA]</scope>
    <source>
        <strain evidence="1 2">PA08 1199</strain>
    </source>
</reference>
<sequence>MVIKWHENVLHFKNKKIELEQKILKVAQYTKWLVVATPHKLFFFGNEDYTMSFPILAIDIADNHVIYQDRTNYNIYKVLHPYDEEIFLFNAKNFIFKFLYLDKYYFLEKENRFFIKNDEDFFELKLIVLNNLVNYILYKFDIGELNAVQDFLNKSFDTQQREYQIFLYTDYVIILYENTLTFLMNENNKLVIREPIYLNEKIYMHKIIRFKLITKSLYLLQINNLLFYRDKLISQFSKNFYPGAFCINKYSYFLHDIFWKKPDALELRFLEPLNDDLLLKVISECINTGKYNFNNICIERNQIDDILELEFIKENNLVDFVKKIQKYDFLENSIFYSKINHLSFYKPLTIEVLDLKYLLSINYKRIFYYNPNIPVNKDVKNLAYMIIYYEKNRNARFKKVKKLNMKAFFKKEYKDDRMSEVINLFYEPVKIFNLDENINEDTTEKSYLLRISVNIGKSFCFFDNNFFIKQHKLNVDSLNRHLIFPLEKNGNITNIELKDKTWINWPSFNYGCCKILGNKKKVNFKHILTLKDINEFMLSGLVFGFGIKNLFKNIEFLSILEHINEEQGILLCSTLAAYGISNRGIRNNNFEEYCFKNIMSEQSINVRIGSLIGLSNIFASTKNLRLINILKKEIEKNGIFLSEKYNKNNTTVYDKYYKLICTFNLAKVVNQSDEFVFLENRLCELIFNGICLKNKFKHKQKFERHKGDPLEEIFYSHMFLEECCSLKNNNSVLCHKVKNSNLNEINCKIANFDERIIQIENNIGTFTIWDVFKYAGIVFYYGISRSIKIKRKHIDILLMVESIMIKDSRFRVLFDYILIAYCLSSRSNCDLELLRIIRRQIKRTENKRTRDIFVFTNHGIKKENVSSLTYGDFEKYKICLGILCLGLTKFEIIESKFLKLSLISTFYVTWPTSPHDQEYLTFYRYELFQNIGKKTIPSFKHYLLSKYFKKKFKKLENKEKKFILDVLGDYYENYHNKEDYVIDIEYLKDLIIKST</sequence>
<comment type="caution">
    <text evidence="1">The sequence shown here is derived from an EMBL/GenBank/DDBJ whole genome shotgun (WGS) entry which is preliminary data.</text>
</comment>
<gene>
    <name evidence="1" type="ORF">AAJ76_700067847</name>
</gene>
<dbReference type="Proteomes" id="UP000034350">
    <property type="component" value="Unassembled WGS sequence"/>
</dbReference>
<dbReference type="EMBL" id="JPQZ01000007">
    <property type="protein sequence ID" value="KKO76084.1"/>
    <property type="molecule type" value="Genomic_DNA"/>
</dbReference>
<name>A0A0F9ZFC0_9MICR</name>
<dbReference type="OrthoDB" id="26401at2759"/>
<dbReference type="VEuPathDB" id="MicrosporidiaDB:NCER_100188"/>
<accession>A0A0F9ZFC0</accession>